<dbReference type="SUPFAM" id="SSF82282">
    <property type="entry name" value="Homocysteine S-methyltransferase"/>
    <property type="match status" value="1"/>
</dbReference>
<evidence type="ECO:0000256" key="8">
    <source>
        <dbReference type="PROSITE-ProRule" id="PRU00333"/>
    </source>
</evidence>
<dbReference type="PANTHER" id="PTHR45833:SF1">
    <property type="entry name" value="METHIONINE SYNTHASE"/>
    <property type="match status" value="1"/>
</dbReference>
<comment type="pathway">
    <text evidence="7">Amino-acid biosynthesis; L-methionine biosynthesis via de novo pathway.</text>
</comment>
<evidence type="ECO:0000256" key="3">
    <source>
        <dbReference type="ARBA" id="ARBA00022679"/>
    </source>
</evidence>
<keyword evidence="4" id="KW-0949">S-adenosyl-L-methionine</keyword>
<dbReference type="Proteomes" id="UP001153269">
    <property type="component" value="Unassembled WGS sequence"/>
</dbReference>
<keyword evidence="5" id="KW-0479">Metal-binding</keyword>
<dbReference type="InterPro" id="IPR036589">
    <property type="entry name" value="HCY_dom_sf"/>
</dbReference>
<evidence type="ECO:0000256" key="2">
    <source>
        <dbReference type="ARBA" id="ARBA00022603"/>
    </source>
</evidence>
<dbReference type="GO" id="GO:0008705">
    <property type="term" value="F:methionine synthase activity"/>
    <property type="evidence" value="ECO:0007669"/>
    <property type="project" value="TreeGrafter"/>
</dbReference>
<organism evidence="10 11">
    <name type="scientific">Pleuronectes platessa</name>
    <name type="common">European plaice</name>
    <dbReference type="NCBI Taxonomy" id="8262"/>
    <lineage>
        <taxon>Eukaryota</taxon>
        <taxon>Metazoa</taxon>
        <taxon>Chordata</taxon>
        <taxon>Craniata</taxon>
        <taxon>Vertebrata</taxon>
        <taxon>Euteleostomi</taxon>
        <taxon>Actinopterygii</taxon>
        <taxon>Neopterygii</taxon>
        <taxon>Teleostei</taxon>
        <taxon>Neoteleostei</taxon>
        <taxon>Acanthomorphata</taxon>
        <taxon>Carangaria</taxon>
        <taxon>Pleuronectiformes</taxon>
        <taxon>Pleuronectoidei</taxon>
        <taxon>Pleuronectidae</taxon>
        <taxon>Pleuronectes</taxon>
    </lineage>
</organism>
<protein>
    <recommendedName>
        <fullName evidence="9">Hcy-binding domain-containing protein</fullName>
    </recommendedName>
</protein>
<feature type="domain" description="Hcy-binding" evidence="9">
    <location>
        <begin position="21"/>
        <end position="176"/>
    </location>
</feature>
<evidence type="ECO:0000256" key="7">
    <source>
        <dbReference type="ARBA" id="ARBA00034478"/>
    </source>
</evidence>
<keyword evidence="2" id="KW-0489">Methyltransferase</keyword>
<sequence>MSPTNVIHKFSAEAGSKCQLESELRTVLQQRIMVLDGGMGTMIQQHQLEEEDFRGDELKEHPLPLKGNNDLLSITQPDIIYKIHKEYLNAGADIIETNTFSSTSIAQADYGLEHMAYRLNRMSAELARRAVDDFTKQTGSKRYVAGAVGPTNKTLSVSPSVERPDFRNVSKMITFS</sequence>
<gene>
    <name evidence="10" type="ORF">PLEPLA_LOCUS18822</name>
</gene>
<keyword evidence="3" id="KW-0808">Transferase</keyword>
<evidence type="ECO:0000313" key="11">
    <source>
        <dbReference type="Proteomes" id="UP001153269"/>
    </source>
</evidence>
<dbReference type="InterPro" id="IPR003726">
    <property type="entry name" value="HCY_dom"/>
</dbReference>
<dbReference type="PANTHER" id="PTHR45833">
    <property type="entry name" value="METHIONINE SYNTHASE"/>
    <property type="match status" value="1"/>
</dbReference>
<reference evidence="10" key="1">
    <citation type="submission" date="2020-03" db="EMBL/GenBank/DDBJ databases">
        <authorList>
            <person name="Weist P."/>
        </authorList>
    </citation>
    <scope>NUCLEOTIDE SEQUENCE</scope>
</reference>
<accession>A0A9N7UI34</accession>
<comment type="similarity">
    <text evidence="1">Belongs to the vitamin-B12 dependent methionine synthase family.</text>
</comment>
<dbReference type="Pfam" id="PF02574">
    <property type="entry name" value="S-methyl_trans"/>
    <property type="match status" value="1"/>
</dbReference>
<dbReference type="GO" id="GO:0005829">
    <property type="term" value="C:cytosol"/>
    <property type="evidence" value="ECO:0007669"/>
    <property type="project" value="TreeGrafter"/>
</dbReference>
<comment type="caution">
    <text evidence="8">Lacks conserved residue(s) required for the propagation of feature annotation.</text>
</comment>
<keyword evidence="6" id="KW-0170">Cobalt</keyword>
<proteinExistence type="inferred from homology"/>
<evidence type="ECO:0000256" key="1">
    <source>
        <dbReference type="ARBA" id="ARBA00010398"/>
    </source>
</evidence>
<evidence type="ECO:0000256" key="5">
    <source>
        <dbReference type="ARBA" id="ARBA00022723"/>
    </source>
</evidence>
<dbReference type="InterPro" id="IPR050554">
    <property type="entry name" value="Met_Synthase/Corrinoid"/>
</dbReference>
<dbReference type="GO" id="GO:0046653">
    <property type="term" value="P:tetrahydrofolate metabolic process"/>
    <property type="evidence" value="ECO:0007669"/>
    <property type="project" value="TreeGrafter"/>
</dbReference>
<dbReference type="GO" id="GO:0050667">
    <property type="term" value="P:homocysteine metabolic process"/>
    <property type="evidence" value="ECO:0007669"/>
    <property type="project" value="TreeGrafter"/>
</dbReference>
<dbReference type="GO" id="GO:0032259">
    <property type="term" value="P:methylation"/>
    <property type="evidence" value="ECO:0007669"/>
    <property type="project" value="UniProtKB-KW"/>
</dbReference>
<evidence type="ECO:0000256" key="4">
    <source>
        <dbReference type="ARBA" id="ARBA00022691"/>
    </source>
</evidence>
<evidence type="ECO:0000256" key="6">
    <source>
        <dbReference type="ARBA" id="ARBA00023285"/>
    </source>
</evidence>
<dbReference type="Gene3D" id="3.20.20.330">
    <property type="entry name" value="Homocysteine-binding-like domain"/>
    <property type="match status" value="1"/>
</dbReference>
<dbReference type="PROSITE" id="PS50970">
    <property type="entry name" value="HCY"/>
    <property type="match status" value="1"/>
</dbReference>
<evidence type="ECO:0000259" key="9">
    <source>
        <dbReference type="PROSITE" id="PS50970"/>
    </source>
</evidence>
<comment type="caution">
    <text evidence="10">The sequence shown here is derived from an EMBL/GenBank/DDBJ whole genome shotgun (WGS) entry which is preliminary data.</text>
</comment>
<keyword evidence="11" id="KW-1185">Reference proteome</keyword>
<dbReference type="GO" id="GO:0046872">
    <property type="term" value="F:metal ion binding"/>
    <property type="evidence" value="ECO:0007669"/>
    <property type="project" value="UniProtKB-KW"/>
</dbReference>
<dbReference type="EMBL" id="CADEAL010001272">
    <property type="protein sequence ID" value="CAB1430827.1"/>
    <property type="molecule type" value="Genomic_DNA"/>
</dbReference>
<name>A0A9N7UI34_PLEPL</name>
<dbReference type="AlphaFoldDB" id="A0A9N7UI34"/>
<evidence type="ECO:0000313" key="10">
    <source>
        <dbReference type="EMBL" id="CAB1430827.1"/>
    </source>
</evidence>